<dbReference type="Pfam" id="PF04102">
    <property type="entry name" value="SlyX"/>
    <property type="match status" value="1"/>
</dbReference>
<keyword evidence="3" id="KW-1185">Reference proteome</keyword>
<feature type="region of interest" description="Disordered" evidence="1">
    <location>
        <begin position="48"/>
        <end position="70"/>
    </location>
</feature>
<dbReference type="PANTHER" id="PTHR36508">
    <property type="entry name" value="PROTEIN SLYX"/>
    <property type="match status" value="1"/>
</dbReference>
<evidence type="ECO:0000256" key="1">
    <source>
        <dbReference type="SAM" id="MobiDB-lite"/>
    </source>
</evidence>
<sequence>MQEERLTRLEEKLAHQEAHILSLNDTLYQQQTELAALRRRQEELLAQVEQLRNHPGTGSETGGEPPPPHY</sequence>
<gene>
    <name evidence="2" type="ORF">J2T60_001842</name>
</gene>
<reference evidence="2 3" key="1">
    <citation type="submission" date="2022-03" db="EMBL/GenBank/DDBJ databases">
        <title>Genomic Encyclopedia of Type Strains, Phase III (KMG-III): the genomes of soil and plant-associated and newly described type strains.</title>
        <authorList>
            <person name="Whitman W."/>
        </authorList>
    </citation>
    <scope>NUCLEOTIDE SEQUENCE [LARGE SCALE GENOMIC DNA]</scope>
    <source>
        <strain evidence="2 3">BSker1</strain>
    </source>
</reference>
<evidence type="ECO:0000313" key="3">
    <source>
        <dbReference type="Proteomes" id="UP001523550"/>
    </source>
</evidence>
<evidence type="ECO:0000313" key="2">
    <source>
        <dbReference type="EMBL" id="MCP1727842.1"/>
    </source>
</evidence>
<dbReference type="EMBL" id="JALJYF010000002">
    <property type="protein sequence ID" value="MCP1727842.1"/>
    <property type="molecule type" value="Genomic_DNA"/>
</dbReference>
<comment type="caution">
    <text evidence="2">The sequence shown here is derived from an EMBL/GenBank/DDBJ whole genome shotgun (WGS) entry which is preliminary data.</text>
</comment>
<dbReference type="InterPro" id="IPR007236">
    <property type="entry name" value="SlyX"/>
</dbReference>
<dbReference type="RefSeq" id="WP_253448733.1">
    <property type="nucleotide sequence ID" value="NZ_JALJYF010000002.1"/>
</dbReference>
<organism evidence="2 3">
    <name type="scientific">Natronospira proteinivora</name>
    <dbReference type="NCBI Taxonomy" id="1807133"/>
    <lineage>
        <taxon>Bacteria</taxon>
        <taxon>Pseudomonadati</taxon>
        <taxon>Pseudomonadota</taxon>
        <taxon>Gammaproteobacteria</taxon>
        <taxon>Natronospirales</taxon>
        <taxon>Natronospiraceae</taxon>
        <taxon>Natronospira</taxon>
    </lineage>
</organism>
<feature type="compositionally biased region" description="Low complexity" evidence="1">
    <location>
        <begin position="48"/>
        <end position="58"/>
    </location>
</feature>
<accession>A0ABT1G9X2</accession>
<protein>
    <submittedName>
        <fullName evidence="2">Coiled-coil protein SlyX</fullName>
    </submittedName>
</protein>
<dbReference type="PANTHER" id="PTHR36508:SF1">
    <property type="entry name" value="PROTEIN SLYX"/>
    <property type="match status" value="1"/>
</dbReference>
<proteinExistence type="predicted"/>
<name>A0ABT1G9X2_9GAMM</name>
<dbReference type="Proteomes" id="UP001523550">
    <property type="component" value="Unassembled WGS sequence"/>
</dbReference>